<proteinExistence type="predicted"/>
<sequence>MHYQLIAILLLAAVTNGREFELLNSRSIVIDDSVSSNLLNETSFFRSDVECLSWCNLKLCVAVVVNDTSKVCQMAVINDESTGQPGPNGSHVTRQLGSPNDFAVRVWKAEDFEAQLKSKAPISDVVFKNSSTGRSGLVQNYTINSTGCYRIQAYGAAGGSTTVVNLGVRPGYGAYAAVNYNLTAGAVLKIVVGQAGENVSFPVGAGGGGGSFVYIDGDTYPILVAGGGGAMSGFTPGMDGNNATSGTSAYNSADTYSGAGGTNGAAGSFGSQFVTNMTVSCGGPGAGWNGAANKCGYNKPGGGGLSRSGGWLGGLRNPISCSNVAGNGGFGGGGAGGGCAASNKFGAGGGGGGYSGGGAGSKSNSGGGGGGSYCSSGGGGCVMVAGANAERHGRVLLRRMGDTCA</sequence>
<feature type="chain" id="PRO_5013283740" description="Apple domain-containing protein" evidence="1">
    <location>
        <begin position="18"/>
        <end position="405"/>
    </location>
</feature>
<name>A0A267FZB5_9PLAT</name>
<evidence type="ECO:0000313" key="3">
    <source>
        <dbReference type="Proteomes" id="UP000215902"/>
    </source>
</evidence>
<protein>
    <recommendedName>
        <fullName evidence="4">Apple domain-containing protein</fullName>
    </recommendedName>
</protein>
<dbReference type="OrthoDB" id="5971029at2759"/>
<evidence type="ECO:0008006" key="4">
    <source>
        <dbReference type="Google" id="ProtNLM"/>
    </source>
</evidence>
<comment type="caution">
    <text evidence="2">The sequence shown here is derived from an EMBL/GenBank/DDBJ whole genome shotgun (WGS) entry which is preliminary data.</text>
</comment>
<dbReference type="EMBL" id="NIVC01000695">
    <property type="protein sequence ID" value="PAA78312.1"/>
    <property type="molecule type" value="Genomic_DNA"/>
</dbReference>
<reference evidence="2 3" key="1">
    <citation type="submission" date="2017-06" db="EMBL/GenBank/DDBJ databases">
        <title>A platform for efficient transgenesis in Macrostomum lignano, a flatworm model organism for stem cell research.</title>
        <authorList>
            <person name="Berezikov E."/>
        </authorList>
    </citation>
    <scope>NUCLEOTIDE SEQUENCE [LARGE SCALE GENOMIC DNA]</scope>
    <source>
        <strain evidence="2">DV1</strain>
        <tissue evidence="2">Whole organism</tissue>
    </source>
</reference>
<evidence type="ECO:0000256" key="1">
    <source>
        <dbReference type="SAM" id="SignalP"/>
    </source>
</evidence>
<gene>
    <name evidence="2" type="ORF">BOX15_Mlig009354g1</name>
</gene>
<keyword evidence="1" id="KW-0732">Signal</keyword>
<dbReference type="Proteomes" id="UP000215902">
    <property type="component" value="Unassembled WGS sequence"/>
</dbReference>
<evidence type="ECO:0000313" key="2">
    <source>
        <dbReference type="EMBL" id="PAA78312.1"/>
    </source>
</evidence>
<dbReference type="AlphaFoldDB" id="A0A267FZB5"/>
<keyword evidence="3" id="KW-1185">Reference proteome</keyword>
<organism evidence="2 3">
    <name type="scientific">Macrostomum lignano</name>
    <dbReference type="NCBI Taxonomy" id="282301"/>
    <lineage>
        <taxon>Eukaryota</taxon>
        <taxon>Metazoa</taxon>
        <taxon>Spiralia</taxon>
        <taxon>Lophotrochozoa</taxon>
        <taxon>Platyhelminthes</taxon>
        <taxon>Rhabditophora</taxon>
        <taxon>Macrostomorpha</taxon>
        <taxon>Macrostomida</taxon>
        <taxon>Macrostomidae</taxon>
        <taxon>Macrostomum</taxon>
    </lineage>
</organism>
<feature type="signal peptide" evidence="1">
    <location>
        <begin position="1"/>
        <end position="17"/>
    </location>
</feature>
<accession>A0A267FZB5</accession>